<dbReference type="InterPro" id="IPR053746">
    <property type="entry name" value="Viral_HT_Connector_Assembly"/>
</dbReference>
<evidence type="ECO:0000313" key="1">
    <source>
        <dbReference type="EMBL" id="KRM79476.1"/>
    </source>
</evidence>
<dbReference type="AlphaFoldDB" id="A0A0R2BNK6"/>
<keyword evidence="2" id="KW-1185">Reference proteome</keyword>
<gene>
    <name evidence="1" type="ORF">FC84_GL001656</name>
</gene>
<dbReference type="Gene3D" id="1.10.246.150">
    <property type="match status" value="1"/>
</dbReference>
<name>A0A0R2BNK6_9LACO</name>
<accession>A0A0R2BNK6</accession>
<proteinExistence type="predicted"/>
<organism evidence="1 2">
    <name type="scientific">Lapidilactobacillus dextrinicus DSM 20335</name>
    <dbReference type="NCBI Taxonomy" id="1423738"/>
    <lineage>
        <taxon>Bacteria</taxon>
        <taxon>Bacillati</taxon>
        <taxon>Bacillota</taxon>
        <taxon>Bacilli</taxon>
        <taxon>Lactobacillales</taxon>
        <taxon>Lactobacillaceae</taxon>
        <taxon>Lapidilactobacillus</taxon>
    </lineage>
</organism>
<protein>
    <submittedName>
        <fullName evidence="1">Uncharacterized protein</fullName>
    </submittedName>
</protein>
<dbReference type="PATRIC" id="fig|1423738.3.peg.1681"/>
<dbReference type="OrthoDB" id="2045334at2"/>
<dbReference type="Proteomes" id="UP000051813">
    <property type="component" value="Unassembled WGS sequence"/>
</dbReference>
<dbReference type="STRING" id="1423738.FC84_GL001656"/>
<dbReference type="EMBL" id="AYYK01000004">
    <property type="protein sequence ID" value="KRM79476.1"/>
    <property type="molecule type" value="Genomic_DNA"/>
</dbReference>
<comment type="caution">
    <text evidence="1">The sequence shown here is derived from an EMBL/GenBank/DDBJ whole genome shotgun (WGS) entry which is preliminary data.</text>
</comment>
<sequence length="178" mass="20289">MIITLDEAKEIDDKVTQGDLDAYETIVRNLTNNNFQNTLIRFRKIKFTGPQEITLYDYPLGLRIGDTIQVSDSTYNDGLAVISSIEDTTLTVTNEEPFFEGSFFGAFITKIQYPNDIKYGVKGLVEYKHKMGSKLGIKSETIARMSVTYYDINATDNIEGFPAAKFSFLKKYKKMRWG</sequence>
<dbReference type="RefSeq" id="WP_057755801.1">
    <property type="nucleotide sequence ID" value="NZ_AYYK01000004.1"/>
</dbReference>
<reference evidence="1 2" key="1">
    <citation type="journal article" date="2015" name="Genome Announc.">
        <title>Expanding the biotechnology potential of lactobacilli through comparative genomics of 213 strains and associated genera.</title>
        <authorList>
            <person name="Sun Z."/>
            <person name="Harris H.M."/>
            <person name="McCann A."/>
            <person name="Guo C."/>
            <person name="Argimon S."/>
            <person name="Zhang W."/>
            <person name="Yang X."/>
            <person name="Jeffery I.B."/>
            <person name="Cooney J.C."/>
            <person name="Kagawa T.F."/>
            <person name="Liu W."/>
            <person name="Song Y."/>
            <person name="Salvetti E."/>
            <person name="Wrobel A."/>
            <person name="Rasinkangas P."/>
            <person name="Parkhill J."/>
            <person name="Rea M.C."/>
            <person name="O'Sullivan O."/>
            <person name="Ritari J."/>
            <person name="Douillard F.P."/>
            <person name="Paul Ross R."/>
            <person name="Yang R."/>
            <person name="Briner A.E."/>
            <person name="Felis G.E."/>
            <person name="de Vos W.M."/>
            <person name="Barrangou R."/>
            <person name="Klaenhammer T.R."/>
            <person name="Caufield P.W."/>
            <person name="Cui Y."/>
            <person name="Zhang H."/>
            <person name="O'Toole P.W."/>
        </authorList>
    </citation>
    <scope>NUCLEOTIDE SEQUENCE [LARGE SCALE GENOMIC DNA]</scope>
    <source>
        <strain evidence="1 2">DSM 20335</strain>
    </source>
</reference>
<evidence type="ECO:0000313" key="2">
    <source>
        <dbReference type="Proteomes" id="UP000051813"/>
    </source>
</evidence>